<evidence type="ECO:0000313" key="2">
    <source>
        <dbReference type="Proteomes" id="UP000053958"/>
    </source>
</evidence>
<evidence type="ECO:0000313" key="1">
    <source>
        <dbReference type="EMBL" id="KKA19705.1"/>
    </source>
</evidence>
<proteinExistence type="predicted"/>
<protein>
    <submittedName>
        <fullName evidence="1">Uncharacterized protein</fullName>
    </submittedName>
</protein>
<dbReference type="GeneID" id="25318610"/>
<gene>
    <name evidence="1" type="ORF">T310_6306</name>
</gene>
<dbReference type="EMBL" id="LASV01000326">
    <property type="protein sequence ID" value="KKA19705.1"/>
    <property type="molecule type" value="Genomic_DNA"/>
</dbReference>
<keyword evidence="2" id="KW-1185">Reference proteome</keyword>
<accession>A0A0F4YNP1</accession>
<name>A0A0F4YNP1_RASE3</name>
<sequence>SVIRYSSLARGVDLISKHIPLRPSCSFHRLEEVRGSASYICPSMTQVSTSSSCLCAGAANQTASSKPQRRVRKPFTQMSRERRCQSRKTFILADHRSN</sequence>
<dbReference type="RefSeq" id="XP_013326317.1">
    <property type="nucleotide sequence ID" value="XM_013470863.1"/>
</dbReference>
<dbReference type="Proteomes" id="UP000053958">
    <property type="component" value="Unassembled WGS sequence"/>
</dbReference>
<dbReference type="AlphaFoldDB" id="A0A0F4YNP1"/>
<comment type="caution">
    <text evidence="1">The sequence shown here is derived from an EMBL/GenBank/DDBJ whole genome shotgun (WGS) entry which is preliminary data.</text>
</comment>
<reference evidence="1 2" key="1">
    <citation type="submission" date="2015-04" db="EMBL/GenBank/DDBJ databases">
        <authorList>
            <person name="Heijne W.H."/>
            <person name="Fedorova N.D."/>
            <person name="Nierman W.C."/>
            <person name="Vollebregt A.W."/>
            <person name="Zhao Z."/>
            <person name="Wu L."/>
            <person name="Kumar M."/>
            <person name="Stam H."/>
            <person name="van den Berg M.A."/>
            <person name="Pel H.J."/>
        </authorList>
    </citation>
    <scope>NUCLEOTIDE SEQUENCE [LARGE SCALE GENOMIC DNA]</scope>
    <source>
        <strain evidence="1 2">CBS 393.64</strain>
    </source>
</reference>
<feature type="non-terminal residue" evidence="1">
    <location>
        <position position="1"/>
    </location>
</feature>
<organism evidence="1 2">
    <name type="scientific">Rasamsonia emersonii (strain ATCC 16479 / CBS 393.64 / IMI 116815)</name>
    <dbReference type="NCBI Taxonomy" id="1408163"/>
    <lineage>
        <taxon>Eukaryota</taxon>
        <taxon>Fungi</taxon>
        <taxon>Dikarya</taxon>
        <taxon>Ascomycota</taxon>
        <taxon>Pezizomycotina</taxon>
        <taxon>Eurotiomycetes</taxon>
        <taxon>Eurotiomycetidae</taxon>
        <taxon>Eurotiales</taxon>
        <taxon>Trichocomaceae</taxon>
        <taxon>Rasamsonia</taxon>
    </lineage>
</organism>